<reference evidence="1" key="2">
    <citation type="submission" date="2020-01" db="EMBL/GenBank/DDBJ databases">
        <authorList>
            <person name="Hornung B."/>
        </authorList>
    </citation>
    <scope>NUCLEOTIDE SEQUENCE</scope>
    <source>
        <strain evidence="1">PacBioINE</strain>
    </source>
</reference>
<dbReference type="EMBL" id="CDGJ01000068">
    <property type="protein sequence ID" value="CEJ07865.1"/>
    <property type="molecule type" value="Genomic_DNA"/>
</dbReference>
<name>A0A8S0VW26_9FIRM</name>
<dbReference type="Proteomes" id="UP000836597">
    <property type="component" value="Chromosome"/>
</dbReference>
<accession>A0A8S0VW26</accession>
<proteinExistence type="predicted"/>
<dbReference type="Proteomes" id="UP001071230">
    <property type="component" value="Unassembled WGS sequence"/>
</dbReference>
<organism evidence="1">
    <name type="scientific">Acididesulfobacillus acetoxydans</name>
    <dbReference type="NCBI Taxonomy" id="1561005"/>
    <lineage>
        <taxon>Bacteria</taxon>
        <taxon>Bacillati</taxon>
        <taxon>Bacillota</taxon>
        <taxon>Clostridia</taxon>
        <taxon>Eubacteriales</taxon>
        <taxon>Peptococcaceae</taxon>
        <taxon>Acididesulfobacillus</taxon>
    </lineage>
</organism>
<dbReference type="AlphaFoldDB" id="A0A8S0VW26"/>
<protein>
    <submittedName>
        <fullName evidence="1">Uncharacterized protein</fullName>
    </submittedName>
</protein>
<evidence type="ECO:0000313" key="1">
    <source>
        <dbReference type="EMBL" id="CAA7600343.1"/>
    </source>
</evidence>
<sequence length="41" mass="4536">MPGALPPLIPGSPFLQFAGCFKRNLGDARFPLSKIFVLKQY</sequence>
<dbReference type="EMBL" id="LR746496">
    <property type="protein sequence ID" value="CAA7600343.1"/>
    <property type="molecule type" value="Genomic_DNA"/>
</dbReference>
<keyword evidence="3" id="KW-1185">Reference proteome</keyword>
<reference evidence="2" key="1">
    <citation type="submission" date="2014-11" db="EMBL/GenBank/DDBJ databases">
        <authorList>
            <person name="Hornung B.V."/>
        </authorList>
    </citation>
    <scope>NUCLEOTIDE SEQUENCE</scope>
    <source>
        <strain evidence="2">INE</strain>
    </source>
</reference>
<gene>
    <name evidence="1" type="ORF">DEACI_0996</name>
    <name evidence="2" type="ORF">DEACI_2331</name>
</gene>
<evidence type="ECO:0000313" key="3">
    <source>
        <dbReference type="Proteomes" id="UP001071230"/>
    </source>
</evidence>
<dbReference type="KEGG" id="aacx:DEACI_0996"/>
<evidence type="ECO:0000313" key="2">
    <source>
        <dbReference type="EMBL" id="CEJ07865.1"/>
    </source>
</evidence>